<feature type="compositionally biased region" description="Basic and acidic residues" evidence="2">
    <location>
        <begin position="87"/>
        <end position="101"/>
    </location>
</feature>
<accession>A0A3N4J930</accession>
<dbReference type="PROSITE" id="PS50192">
    <property type="entry name" value="T_SNARE"/>
    <property type="match status" value="1"/>
</dbReference>
<evidence type="ECO:0000313" key="4">
    <source>
        <dbReference type="EMBL" id="RPA94736.1"/>
    </source>
</evidence>
<dbReference type="CDD" id="cd15857">
    <property type="entry name" value="SNARE_SEC9C"/>
    <property type="match status" value="1"/>
</dbReference>
<dbReference type="GO" id="GO:0005886">
    <property type="term" value="C:plasma membrane"/>
    <property type="evidence" value="ECO:0007669"/>
    <property type="project" value="TreeGrafter"/>
</dbReference>
<dbReference type="InterPro" id="IPR000727">
    <property type="entry name" value="T_SNARE_dom"/>
</dbReference>
<dbReference type="Gene3D" id="1.20.5.110">
    <property type="match status" value="2"/>
</dbReference>
<feature type="compositionally biased region" description="Basic residues" evidence="2">
    <location>
        <begin position="1"/>
        <end position="10"/>
    </location>
</feature>
<dbReference type="GO" id="GO:0019905">
    <property type="term" value="F:syntaxin binding"/>
    <property type="evidence" value="ECO:0007669"/>
    <property type="project" value="TreeGrafter"/>
</dbReference>
<keyword evidence="5" id="KW-1185">Reference proteome</keyword>
<feature type="region of interest" description="Disordered" evidence="2">
    <location>
        <begin position="260"/>
        <end position="283"/>
    </location>
</feature>
<comment type="similarity">
    <text evidence="1">Belongs to the SNAP-25 family.</text>
</comment>
<reference evidence="4 5" key="1">
    <citation type="journal article" date="2018" name="Nat. Ecol. Evol.">
        <title>Pezizomycetes genomes reveal the molecular basis of ectomycorrhizal truffle lifestyle.</title>
        <authorList>
            <person name="Murat C."/>
            <person name="Payen T."/>
            <person name="Noel B."/>
            <person name="Kuo A."/>
            <person name="Morin E."/>
            <person name="Chen J."/>
            <person name="Kohler A."/>
            <person name="Krizsan K."/>
            <person name="Balestrini R."/>
            <person name="Da Silva C."/>
            <person name="Montanini B."/>
            <person name="Hainaut M."/>
            <person name="Levati E."/>
            <person name="Barry K.W."/>
            <person name="Belfiori B."/>
            <person name="Cichocki N."/>
            <person name="Clum A."/>
            <person name="Dockter R.B."/>
            <person name="Fauchery L."/>
            <person name="Guy J."/>
            <person name="Iotti M."/>
            <person name="Le Tacon F."/>
            <person name="Lindquist E.A."/>
            <person name="Lipzen A."/>
            <person name="Malagnac F."/>
            <person name="Mello A."/>
            <person name="Molinier V."/>
            <person name="Miyauchi S."/>
            <person name="Poulain J."/>
            <person name="Riccioni C."/>
            <person name="Rubini A."/>
            <person name="Sitrit Y."/>
            <person name="Splivallo R."/>
            <person name="Traeger S."/>
            <person name="Wang M."/>
            <person name="Zifcakova L."/>
            <person name="Wipf D."/>
            <person name="Zambonelli A."/>
            <person name="Paolocci F."/>
            <person name="Nowrousian M."/>
            <person name="Ottonello S."/>
            <person name="Baldrian P."/>
            <person name="Spatafora J.W."/>
            <person name="Henrissat B."/>
            <person name="Nagy L.G."/>
            <person name="Aury J.M."/>
            <person name="Wincker P."/>
            <person name="Grigoriev I.V."/>
            <person name="Bonfante P."/>
            <person name="Martin F.M."/>
        </authorList>
    </citation>
    <scope>NUCLEOTIDE SEQUENCE [LARGE SCALE GENOMIC DNA]</scope>
    <source>
        <strain evidence="4 5">120613-1</strain>
    </source>
</reference>
<feature type="compositionally biased region" description="Low complexity" evidence="2">
    <location>
        <begin position="102"/>
        <end position="111"/>
    </location>
</feature>
<dbReference type="SMART" id="SM00397">
    <property type="entry name" value="t_SNARE"/>
    <property type="match status" value="2"/>
</dbReference>
<proteinExistence type="inferred from homology"/>
<dbReference type="SUPFAM" id="SSF58038">
    <property type="entry name" value="SNARE fusion complex"/>
    <property type="match status" value="2"/>
</dbReference>
<dbReference type="GO" id="GO:0005484">
    <property type="term" value="F:SNAP receptor activity"/>
    <property type="evidence" value="ECO:0007669"/>
    <property type="project" value="TreeGrafter"/>
</dbReference>
<evidence type="ECO:0000256" key="2">
    <source>
        <dbReference type="SAM" id="MobiDB-lite"/>
    </source>
</evidence>
<feature type="region of interest" description="Disordered" evidence="2">
    <location>
        <begin position="1"/>
        <end position="133"/>
    </location>
</feature>
<name>A0A3N4J930_9PEZI</name>
<protein>
    <recommendedName>
        <fullName evidence="3">t-SNARE coiled-coil homology domain-containing protein</fullName>
    </recommendedName>
</protein>
<dbReference type="GO" id="GO:0006906">
    <property type="term" value="P:vesicle fusion"/>
    <property type="evidence" value="ECO:0007669"/>
    <property type="project" value="TreeGrafter"/>
</dbReference>
<dbReference type="AlphaFoldDB" id="A0A3N4J930"/>
<sequence length="354" mass="39543">MSRFFSKKKGAATNDDDDANRNNLFGNRTAQKPPPNSNNGDYAVGNPYAPQRGGYDATPPPSYSSRADNRYGGPPTAIQNPFAPQRGGDDGRSRQYPDYGHRQQQQYQEQSGGYGQPGAVQQSEEYDSEEAEVKATKTLIEEKKKKTLYTTERSIATAKDTIDTGMRILGHLGTQGESLANVRENLGKASRQGDRAAEQTRELESLNASMLRIHIKNPMRSASRAEEEEARILAYNQLEREERDRTREFSYDSKNVVGRAFNPTTGRVESKAKSSPAERSRYQCEADSEDDALEDKIDANLDQLGALTGQLKGMAMATGKEVDRQNQQIDRIMKKTDRVDDQIALNSNRLRKIH</sequence>
<evidence type="ECO:0000313" key="5">
    <source>
        <dbReference type="Proteomes" id="UP000276215"/>
    </source>
</evidence>
<feature type="compositionally biased region" description="Basic and acidic residues" evidence="2">
    <location>
        <begin position="268"/>
        <end position="283"/>
    </location>
</feature>
<evidence type="ECO:0000256" key="1">
    <source>
        <dbReference type="ARBA" id="ARBA00009480"/>
    </source>
</evidence>
<feature type="domain" description="T-SNARE coiled-coil homology" evidence="3">
    <location>
        <begin position="291"/>
        <end position="353"/>
    </location>
</feature>
<gene>
    <name evidence="4" type="ORF">L873DRAFT_1407359</name>
</gene>
<dbReference type="Proteomes" id="UP000276215">
    <property type="component" value="Unassembled WGS sequence"/>
</dbReference>
<evidence type="ECO:0000259" key="3">
    <source>
        <dbReference type="PROSITE" id="PS50192"/>
    </source>
</evidence>
<dbReference type="OrthoDB" id="18679at2759"/>
<dbReference type="GO" id="GO:0031201">
    <property type="term" value="C:SNARE complex"/>
    <property type="evidence" value="ECO:0007669"/>
    <property type="project" value="TreeGrafter"/>
</dbReference>
<dbReference type="PANTHER" id="PTHR19305">
    <property type="entry name" value="SYNAPTOSOMAL ASSOCIATED PROTEIN"/>
    <property type="match status" value="1"/>
</dbReference>
<dbReference type="EMBL" id="ML120434">
    <property type="protein sequence ID" value="RPA94736.1"/>
    <property type="molecule type" value="Genomic_DNA"/>
</dbReference>
<dbReference type="GO" id="GO:0006887">
    <property type="term" value="P:exocytosis"/>
    <property type="evidence" value="ECO:0007669"/>
    <property type="project" value="TreeGrafter"/>
</dbReference>
<dbReference type="PANTHER" id="PTHR19305:SF9">
    <property type="entry name" value="SYNAPTOSOMAL-ASSOCIATED PROTEIN 29"/>
    <property type="match status" value="1"/>
</dbReference>
<organism evidence="4 5">
    <name type="scientific">Choiromyces venosus 120613-1</name>
    <dbReference type="NCBI Taxonomy" id="1336337"/>
    <lineage>
        <taxon>Eukaryota</taxon>
        <taxon>Fungi</taxon>
        <taxon>Dikarya</taxon>
        <taxon>Ascomycota</taxon>
        <taxon>Pezizomycotina</taxon>
        <taxon>Pezizomycetes</taxon>
        <taxon>Pezizales</taxon>
        <taxon>Tuberaceae</taxon>
        <taxon>Choiromyces</taxon>
    </lineage>
</organism>
<dbReference type="STRING" id="1336337.A0A3N4J930"/>